<proteinExistence type="predicted"/>
<name>A0A0B7A517_9EUPU</name>
<protein>
    <submittedName>
        <fullName evidence="1">Uncharacterized protein</fullName>
    </submittedName>
</protein>
<accession>A0A0B7A517</accession>
<dbReference type="AlphaFoldDB" id="A0A0B7A517"/>
<organism evidence="1">
    <name type="scientific">Arion vulgaris</name>
    <dbReference type="NCBI Taxonomy" id="1028688"/>
    <lineage>
        <taxon>Eukaryota</taxon>
        <taxon>Metazoa</taxon>
        <taxon>Spiralia</taxon>
        <taxon>Lophotrochozoa</taxon>
        <taxon>Mollusca</taxon>
        <taxon>Gastropoda</taxon>
        <taxon>Heterobranchia</taxon>
        <taxon>Euthyneura</taxon>
        <taxon>Panpulmonata</taxon>
        <taxon>Eupulmonata</taxon>
        <taxon>Stylommatophora</taxon>
        <taxon>Helicina</taxon>
        <taxon>Arionoidea</taxon>
        <taxon>Arionidae</taxon>
        <taxon>Arion</taxon>
    </lineage>
</organism>
<evidence type="ECO:0000313" key="1">
    <source>
        <dbReference type="EMBL" id="CEK76044.1"/>
    </source>
</evidence>
<feature type="non-terminal residue" evidence="1">
    <location>
        <position position="67"/>
    </location>
</feature>
<reference evidence="1" key="1">
    <citation type="submission" date="2014-12" db="EMBL/GenBank/DDBJ databases">
        <title>Insight into the proteome of Arion vulgaris.</title>
        <authorList>
            <person name="Aradska J."/>
            <person name="Bulat T."/>
            <person name="Smidak R."/>
            <person name="Sarate P."/>
            <person name="Gangsoo J."/>
            <person name="Sialana F."/>
            <person name="Bilban M."/>
            <person name="Lubec G."/>
        </authorList>
    </citation>
    <scope>NUCLEOTIDE SEQUENCE</scope>
    <source>
        <tissue evidence="1">Skin</tissue>
    </source>
</reference>
<dbReference type="EMBL" id="HACG01029179">
    <property type="protein sequence ID" value="CEK76044.1"/>
    <property type="molecule type" value="Transcribed_RNA"/>
</dbReference>
<sequence>MLTIPYIDKYVNYTTIHKVRRDTCKEEFSGAFLLQEKRFSYDMISQTHMKSVLKVHFFKTTLVPSIP</sequence>
<gene>
    <name evidence="1" type="primary">ORF98144</name>
</gene>